<dbReference type="GO" id="GO:0030686">
    <property type="term" value="C:90S preribosome"/>
    <property type="evidence" value="ECO:0007669"/>
    <property type="project" value="InterPro"/>
</dbReference>
<dbReference type="InterPro" id="IPR028160">
    <property type="entry name" value="Slx9-like"/>
</dbReference>
<dbReference type="EMBL" id="LN483167">
    <property type="protein sequence ID" value="CDZ96705.1"/>
    <property type="molecule type" value="Genomic_DNA"/>
</dbReference>
<evidence type="ECO:0000256" key="4">
    <source>
        <dbReference type="ARBA" id="ARBA00023242"/>
    </source>
</evidence>
<feature type="compositionally biased region" description="Acidic residues" evidence="5">
    <location>
        <begin position="136"/>
        <end position="145"/>
    </location>
</feature>
<feature type="region of interest" description="Disordered" evidence="5">
    <location>
        <begin position="67"/>
        <end position="192"/>
    </location>
</feature>
<dbReference type="Pfam" id="PF15341">
    <property type="entry name" value="SLX9"/>
    <property type="match status" value="1"/>
</dbReference>
<protein>
    <recommendedName>
        <fullName evidence="3">Ribosome biogenesis protein SLX9</fullName>
    </recommendedName>
</protein>
<evidence type="ECO:0000256" key="1">
    <source>
        <dbReference type="ARBA" id="ARBA00004604"/>
    </source>
</evidence>
<dbReference type="GO" id="GO:0030688">
    <property type="term" value="C:preribosome, small subunit precursor"/>
    <property type="evidence" value="ECO:0007669"/>
    <property type="project" value="InterPro"/>
</dbReference>
<feature type="compositionally biased region" description="Gly residues" evidence="5">
    <location>
        <begin position="234"/>
        <end position="243"/>
    </location>
</feature>
<feature type="compositionally biased region" description="Low complexity" evidence="5">
    <location>
        <begin position="8"/>
        <end position="31"/>
    </location>
</feature>
<name>A0A0F7SF35_PHARH</name>
<evidence type="ECO:0000256" key="3">
    <source>
        <dbReference type="ARBA" id="ARBA00021321"/>
    </source>
</evidence>
<keyword evidence="4" id="KW-0539">Nucleus</keyword>
<organism evidence="6">
    <name type="scientific">Phaffia rhodozyma</name>
    <name type="common">Yeast</name>
    <name type="synonym">Xanthophyllomyces dendrorhous</name>
    <dbReference type="NCBI Taxonomy" id="264483"/>
    <lineage>
        <taxon>Eukaryota</taxon>
        <taxon>Fungi</taxon>
        <taxon>Dikarya</taxon>
        <taxon>Basidiomycota</taxon>
        <taxon>Agaricomycotina</taxon>
        <taxon>Tremellomycetes</taxon>
        <taxon>Cystofilobasidiales</taxon>
        <taxon>Mrakiaceae</taxon>
        <taxon>Phaffia</taxon>
    </lineage>
</organism>
<evidence type="ECO:0000313" key="6">
    <source>
        <dbReference type="EMBL" id="CDZ96705.1"/>
    </source>
</evidence>
<sequence length="243" mass="25967">MPKQTPFSRQQRQARQAGSGSSTLKSSTLTGQDKPLVTGSVTAPGFDFNSLMGQSASSAIQSLGTLSAPAPQLTKKEKQTAKRQALLKRLDPSPSSPYPISASAARRMKRKQKERLAGGTMDDLTLALTNTVQADDNTEEDEDEVENKAENKANRQQADRKSATSAGKIGEGSGKGLSAKQRNKALQTEAARLPQIQAHPAFKASPWETIRLHAQNSVQMKKPVAKQSKKVAVEGGGMDGIES</sequence>
<dbReference type="AlphaFoldDB" id="A0A0F7SF35"/>
<evidence type="ECO:0000256" key="5">
    <source>
        <dbReference type="SAM" id="MobiDB-lite"/>
    </source>
</evidence>
<feature type="region of interest" description="Disordered" evidence="5">
    <location>
        <begin position="1"/>
        <end position="41"/>
    </location>
</feature>
<proteinExistence type="inferred from homology"/>
<accession>A0A0F7SF35</accession>
<evidence type="ECO:0000256" key="2">
    <source>
        <dbReference type="ARBA" id="ARBA00011022"/>
    </source>
</evidence>
<feature type="region of interest" description="Disordered" evidence="5">
    <location>
        <begin position="216"/>
        <end position="243"/>
    </location>
</feature>
<reference evidence="6" key="1">
    <citation type="submission" date="2014-08" db="EMBL/GenBank/DDBJ databases">
        <authorList>
            <person name="Sharma Rahul"/>
            <person name="Thines Marco"/>
        </authorList>
    </citation>
    <scope>NUCLEOTIDE SEQUENCE</scope>
</reference>
<dbReference type="GO" id="GO:0005730">
    <property type="term" value="C:nucleolus"/>
    <property type="evidence" value="ECO:0007669"/>
    <property type="project" value="UniProtKB-SubCell"/>
</dbReference>
<dbReference type="GO" id="GO:0000462">
    <property type="term" value="P:maturation of SSU-rRNA from tricistronic rRNA transcript (SSU-rRNA, 5.8S rRNA, LSU-rRNA)"/>
    <property type="evidence" value="ECO:0007669"/>
    <property type="project" value="InterPro"/>
</dbReference>
<comment type="subcellular location">
    <subcellularLocation>
        <location evidence="1">Nucleus</location>
        <location evidence="1">Nucleolus</location>
    </subcellularLocation>
</comment>
<feature type="compositionally biased region" description="Basic and acidic residues" evidence="5">
    <location>
        <begin position="146"/>
        <end position="162"/>
    </location>
</feature>
<comment type="similarity">
    <text evidence="2">Belongs to the SLX9 family.</text>
</comment>